<dbReference type="EMBL" id="JAAMPC010000001">
    <property type="protein sequence ID" value="KAG2330948.1"/>
    <property type="molecule type" value="Genomic_DNA"/>
</dbReference>
<comment type="caution">
    <text evidence="1">The sequence shown here is derived from an EMBL/GenBank/DDBJ whole genome shotgun (WGS) entry which is preliminary data.</text>
</comment>
<dbReference type="OrthoDB" id="2015130at2759"/>
<sequence>MCNSITHLTTEASKRSARPAAALVLCNQKVSTLAFTYFTFYGMMAVGLTPNQHLAAVISSTLSGFLLQKPMPQDHLHADRIIEAMIGAGDFSDWASDFLFAVEDQVEIPLSTSVFIPTDFDTADVSSTNGGRRLSVAWWDFQPQNLRKRERRRSKPR</sequence>
<evidence type="ECO:0000313" key="1">
    <source>
        <dbReference type="EMBL" id="KAG2330948.1"/>
    </source>
</evidence>
<reference evidence="1 2" key="1">
    <citation type="submission" date="2020-02" db="EMBL/GenBank/DDBJ databases">
        <authorList>
            <person name="Ma Q."/>
            <person name="Huang Y."/>
            <person name="Song X."/>
            <person name="Pei D."/>
        </authorList>
    </citation>
    <scope>NUCLEOTIDE SEQUENCE [LARGE SCALE GENOMIC DNA]</scope>
    <source>
        <strain evidence="1">Sxm20200214</strain>
        <tissue evidence="1">Leaf</tissue>
    </source>
</reference>
<organism evidence="1 2">
    <name type="scientific">Brassica carinata</name>
    <name type="common">Ethiopian mustard</name>
    <name type="synonym">Abyssinian cabbage</name>
    <dbReference type="NCBI Taxonomy" id="52824"/>
    <lineage>
        <taxon>Eukaryota</taxon>
        <taxon>Viridiplantae</taxon>
        <taxon>Streptophyta</taxon>
        <taxon>Embryophyta</taxon>
        <taxon>Tracheophyta</taxon>
        <taxon>Spermatophyta</taxon>
        <taxon>Magnoliopsida</taxon>
        <taxon>eudicotyledons</taxon>
        <taxon>Gunneridae</taxon>
        <taxon>Pentapetalae</taxon>
        <taxon>rosids</taxon>
        <taxon>malvids</taxon>
        <taxon>Brassicales</taxon>
        <taxon>Brassicaceae</taxon>
        <taxon>Brassiceae</taxon>
        <taxon>Brassica</taxon>
    </lineage>
</organism>
<dbReference type="AlphaFoldDB" id="A0A8X7WHD1"/>
<evidence type="ECO:0000313" key="2">
    <source>
        <dbReference type="Proteomes" id="UP000886595"/>
    </source>
</evidence>
<protein>
    <submittedName>
        <fullName evidence="1">Uncharacterized protein</fullName>
    </submittedName>
</protein>
<proteinExistence type="predicted"/>
<name>A0A8X7WHD1_BRACI</name>
<dbReference type="Proteomes" id="UP000886595">
    <property type="component" value="Unassembled WGS sequence"/>
</dbReference>
<keyword evidence="2" id="KW-1185">Reference proteome</keyword>
<accession>A0A8X7WHD1</accession>
<gene>
    <name evidence="1" type="ORF">Bca52824_002128</name>
</gene>